<dbReference type="EMBL" id="JAQSGK010000027">
    <property type="protein sequence ID" value="MEE6716124.1"/>
    <property type="molecule type" value="Genomic_DNA"/>
</dbReference>
<evidence type="ECO:0000313" key="1">
    <source>
        <dbReference type="EMBL" id="MEE6716124.1"/>
    </source>
</evidence>
<dbReference type="Proteomes" id="UP001330016">
    <property type="component" value="Unassembled WGS sequence"/>
</dbReference>
<reference evidence="1 2" key="1">
    <citation type="submission" date="2023-02" db="EMBL/GenBank/DDBJ databases">
        <title>The predominant lactic acid bacteria and yeasts involved in the spontaneous fermentation of millet during the production of the traditional porridge Hausa koko in Ghana.</title>
        <authorList>
            <person name="Atter A."/>
            <person name="Diaz M."/>
        </authorList>
    </citation>
    <scope>NUCLEOTIDE SEQUENCE [LARGE SCALE GENOMIC DNA]</scope>
    <source>
        <strain evidence="1 2">FI11640</strain>
    </source>
</reference>
<evidence type="ECO:0000313" key="2">
    <source>
        <dbReference type="Proteomes" id="UP001330016"/>
    </source>
</evidence>
<gene>
    <name evidence="1" type="ORF">PS435_09660</name>
</gene>
<name>A0ABU7T0J2_9LACO</name>
<organism evidence="1 2">
    <name type="scientific">Schleiferilactobacillus harbinensis</name>
    <dbReference type="NCBI Taxonomy" id="304207"/>
    <lineage>
        <taxon>Bacteria</taxon>
        <taxon>Bacillati</taxon>
        <taxon>Bacillota</taxon>
        <taxon>Bacilli</taxon>
        <taxon>Lactobacillales</taxon>
        <taxon>Lactobacillaceae</taxon>
        <taxon>Schleiferilactobacillus</taxon>
    </lineage>
</organism>
<sequence>MKRIKLILPYAYETKEGELAYGETGRVEYNRTYNNNLGVVDGLWNYEQVVEMLRQAGVEVQEDDQ</sequence>
<comment type="caution">
    <text evidence="1">The sequence shown here is derived from an EMBL/GenBank/DDBJ whole genome shotgun (WGS) entry which is preliminary data.</text>
</comment>
<keyword evidence="2" id="KW-1185">Reference proteome</keyword>
<dbReference type="RefSeq" id="WP_331243918.1">
    <property type="nucleotide sequence ID" value="NZ_JAQSGJ010000027.1"/>
</dbReference>
<protein>
    <submittedName>
        <fullName evidence="1">Uncharacterized protein</fullName>
    </submittedName>
</protein>
<proteinExistence type="predicted"/>
<accession>A0ABU7T0J2</accession>